<proteinExistence type="predicted"/>
<evidence type="ECO:0000313" key="2">
    <source>
        <dbReference type="EMBL" id="TGY76719.1"/>
    </source>
</evidence>
<dbReference type="AlphaFoldDB" id="A0A4V3RUY8"/>
<organism evidence="2 3">
    <name type="scientific">Muribaculum intestinale</name>
    <dbReference type="NCBI Taxonomy" id="1796646"/>
    <lineage>
        <taxon>Bacteria</taxon>
        <taxon>Pseudomonadati</taxon>
        <taxon>Bacteroidota</taxon>
        <taxon>Bacteroidia</taxon>
        <taxon>Bacteroidales</taxon>
        <taxon>Muribaculaceae</taxon>
        <taxon>Muribaculum</taxon>
    </lineage>
</organism>
<feature type="compositionally biased region" description="Low complexity" evidence="1">
    <location>
        <begin position="259"/>
        <end position="272"/>
    </location>
</feature>
<sequence>MSEISSILAKIDALKILVARDSITPPLLGSLLYEIVLAIPDVDTVADTLKANDRRIEDALNNEISLRRQAQDAINRRIDAIFGENASEAIDNFSEILKFLDGFKDSDRLADRLTAISLAIDTLRQVAYQDITISRLNGWLAKRPAAIRNEAAGHMFRILHNGTPVATAEWYSNYSEEHGECLSGVMRLRGYGICRCENNLPGVFAYEPLHHPEYSEWEIPDAGDHWGTPVDVTPRRCECTPAGTLTPGEIDGIWSGTAPGPSGAGTGALTPGEIDDIWTGNRPAPSESPAGAFTPEDIDKIWEQTIKKS</sequence>
<feature type="region of interest" description="Disordered" evidence="1">
    <location>
        <begin position="259"/>
        <end position="298"/>
    </location>
</feature>
<dbReference type="EMBL" id="SRYD01000001">
    <property type="protein sequence ID" value="TGY76719.1"/>
    <property type="molecule type" value="Genomic_DNA"/>
</dbReference>
<name>A0A4V3RUY8_9BACT</name>
<evidence type="ECO:0000256" key="1">
    <source>
        <dbReference type="SAM" id="MobiDB-lite"/>
    </source>
</evidence>
<protein>
    <submittedName>
        <fullName evidence="2">Uncharacterized protein</fullName>
    </submittedName>
</protein>
<accession>A0A4V3RUY8</accession>
<dbReference type="Proteomes" id="UP000306630">
    <property type="component" value="Unassembled WGS sequence"/>
</dbReference>
<evidence type="ECO:0000313" key="3">
    <source>
        <dbReference type="Proteomes" id="UP000306630"/>
    </source>
</evidence>
<comment type="caution">
    <text evidence="2">The sequence shown here is derived from an EMBL/GenBank/DDBJ whole genome shotgun (WGS) entry which is preliminary data.</text>
</comment>
<reference evidence="2 3" key="1">
    <citation type="submission" date="2019-04" db="EMBL/GenBank/DDBJ databases">
        <title>Microbes associate with the intestines of laboratory mice.</title>
        <authorList>
            <person name="Navarre W."/>
            <person name="Wong E."/>
            <person name="Huang K."/>
            <person name="Tropini C."/>
            <person name="Ng K."/>
            <person name="Yu B."/>
        </authorList>
    </citation>
    <scope>NUCLEOTIDE SEQUENCE [LARGE SCALE GENOMIC DNA]</scope>
    <source>
        <strain evidence="2 3">NM06_A21</strain>
    </source>
</reference>
<dbReference type="RefSeq" id="WP_135957255.1">
    <property type="nucleotide sequence ID" value="NZ_CAOTTR010000052.1"/>
</dbReference>
<gene>
    <name evidence="2" type="ORF">E5333_00240</name>
</gene>